<dbReference type="InterPro" id="IPR029044">
    <property type="entry name" value="Nucleotide-diphossugar_trans"/>
</dbReference>
<dbReference type="SUPFAM" id="SSF53448">
    <property type="entry name" value="Nucleotide-diphospho-sugar transferases"/>
    <property type="match status" value="1"/>
</dbReference>
<evidence type="ECO:0000313" key="3">
    <source>
        <dbReference type="Proteomes" id="UP000027821"/>
    </source>
</evidence>
<dbReference type="GO" id="GO:0016758">
    <property type="term" value="F:hexosyltransferase activity"/>
    <property type="evidence" value="ECO:0007669"/>
    <property type="project" value="UniProtKB-ARBA"/>
</dbReference>
<proteinExistence type="predicted"/>
<dbReference type="EMBL" id="JMIH01000014">
    <property type="protein sequence ID" value="KEO75004.1"/>
    <property type="molecule type" value="Genomic_DNA"/>
</dbReference>
<organism evidence="2 3">
    <name type="scientific">Anditalea andensis</name>
    <dbReference type="NCBI Taxonomy" id="1048983"/>
    <lineage>
        <taxon>Bacteria</taxon>
        <taxon>Pseudomonadati</taxon>
        <taxon>Bacteroidota</taxon>
        <taxon>Cytophagia</taxon>
        <taxon>Cytophagales</taxon>
        <taxon>Cytophagaceae</taxon>
        <taxon>Anditalea</taxon>
    </lineage>
</organism>
<dbReference type="Proteomes" id="UP000027821">
    <property type="component" value="Unassembled WGS sequence"/>
</dbReference>
<name>A0A074L1F8_9BACT</name>
<dbReference type="STRING" id="1048983.EL17_04840"/>
<feature type="domain" description="Glycosyltransferase 2-like" evidence="1">
    <location>
        <begin position="5"/>
        <end position="127"/>
    </location>
</feature>
<accession>A0A074L1F8</accession>
<dbReference type="PANTHER" id="PTHR22916:SF3">
    <property type="entry name" value="UDP-GLCNAC:BETAGAL BETA-1,3-N-ACETYLGLUCOSAMINYLTRANSFERASE-LIKE PROTEIN 1"/>
    <property type="match status" value="1"/>
</dbReference>
<dbReference type="eggNOG" id="COG0463">
    <property type="taxonomic scope" value="Bacteria"/>
</dbReference>
<evidence type="ECO:0000313" key="2">
    <source>
        <dbReference type="EMBL" id="KEO75004.1"/>
    </source>
</evidence>
<dbReference type="RefSeq" id="WP_084166121.1">
    <property type="nucleotide sequence ID" value="NZ_JMIH01000014.1"/>
</dbReference>
<evidence type="ECO:0000259" key="1">
    <source>
        <dbReference type="Pfam" id="PF00535"/>
    </source>
</evidence>
<dbReference type="AlphaFoldDB" id="A0A074L1F8"/>
<sequence length="311" mass="36691">MCEVSVWIITYNHEQFIAEAIDSVLMQVTDFDFKIIIGEDCSTDRTREILLEYKEKHPDKFDLYLPEKNIGMMELIRATYSMCTGKYVASFDGDDYWTDPHKLQKQYDFLEANPDYVLHFHKAKIINELRGFTTYSTEAFSKNADNSLEADHFLDGFNPITTSSVMNRNILGASLPEWYFNLPFPDYSYYFLLLQYGKVHYSPDVMSVYRVHKGGVWSGDTYKNQYGNMINFYTQIHHHLPFLSRKKIDKSKAYYHYLLLIIYIKEGDVFNLKNQLKAITELNAPLFLKYWKEIISVSFSKFILRKTFSTF</sequence>
<dbReference type="Pfam" id="PF00535">
    <property type="entry name" value="Glycos_transf_2"/>
    <property type="match status" value="1"/>
</dbReference>
<keyword evidence="3" id="KW-1185">Reference proteome</keyword>
<dbReference type="OrthoDB" id="199095at2"/>
<dbReference type="InterPro" id="IPR001173">
    <property type="entry name" value="Glyco_trans_2-like"/>
</dbReference>
<reference evidence="2 3" key="1">
    <citation type="submission" date="2014-04" db="EMBL/GenBank/DDBJ databases">
        <title>Characterization and application of a salt tolerant electro-active bacterium.</title>
        <authorList>
            <person name="Yang L."/>
            <person name="Wei S."/>
            <person name="Tay Q.X.M."/>
        </authorList>
    </citation>
    <scope>NUCLEOTIDE SEQUENCE [LARGE SCALE GENOMIC DNA]</scope>
    <source>
        <strain evidence="2 3">LY1</strain>
    </source>
</reference>
<protein>
    <recommendedName>
        <fullName evidence="1">Glycosyltransferase 2-like domain-containing protein</fullName>
    </recommendedName>
</protein>
<comment type="caution">
    <text evidence="2">The sequence shown here is derived from an EMBL/GenBank/DDBJ whole genome shotgun (WGS) entry which is preliminary data.</text>
</comment>
<dbReference type="Gene3D" id="3.90.550.10">
    <property type="entry name" value="Spore Coat Polysaccharide Biosynthesis Protein SpsA, Chain A"/>
    <property type="match status" value="1"/>
</dbReference>
<gene>
    <name evidence="2" type="ORF">EL17_04840</name>
</gene>
<dbReference type="PANTHER" id="PTHR22916">
    <property type="entry name" value="GLYCOSYLTRANSFERASE"/>
    <property type="match status" value="1"/>
</dbReference>